<sequence length="108" mass="12055">MAEIFALPTVVEKEIKALIRYGYYSSIDEVAKDAFRTLLHVKPDLRISAAIELYKEGEISLSKAAETIGVSTIEFKDILANRGISRVVGARSGEELRQGVEMIKKLRE</sequence>
<name>A0A7G9YJX2_9EURY</name>
<dbReference type="InterPro" id="IPR005368">
    <property type="entry name" value="UPF0175"/>
</dbReference>
<comment type="similarity">
    <text evidence="1">Belongs to the UPF0175 family.</text>
</comment>
<evidence type="ECO:0000256" key="1">
    <source>
        <dbReference type="ARBA" id="ARBA00005651"/>
    </source>
</evidence>
<dbReference type="PANTHER" id="PTHR37525:SF1">
    <property type="entry name" value="UPF0175 PROTEIN SSL1255"/>
    <property type="match status" value="1"/>
</dbReference>
<organism evidence="2">
    <name type="scientific">Candidatus Methanogaster sp. ANME-2c ERB4</name>
    <dbReference type="NCBI Taxonomy" id="2759911"/>
    <lineage>
        <taxon>Archaea</taxon>
        <taxon>Methanobacteriati</taxon>
        <taxon>Methanobacteriota</taxon>
        <taxon>Stenosarchaea group</taxon>
        <taxon>Methanomicrobia</taxon>
        <taxon>Methanosarcinales</taxon>
        <taxon>ANME-2 cluster</taxon>
        <taxon>Candidatus Methanogasteraceae</taxon>
        <taxon>Candidatus Methanogaster</taxon>
    </lineage>
</organism>
<accession>A0A7G9YJX2</accession>
<dbReference type="InterPro" id="IPR052264">
    <property type="entry name" value="UPF0175_domain"/>
</dbReference>
<gene>
    <name evidence="2" type="ORF">KCDDHDNA_00001</name>
</gene>
<dbReference type="EMBL" id="MT631324">
    <property type="protein sequence ID" value="QNO48306.1"/>
    <property type="molecule type" value="Genomic_DNA"/>
</dbReference>
<dbReference type="Pfam" id="PF03683">
    <property type="entry name" value="UPF0175"/>
    <property type="match status" value="1"/>
</dbReference>
<dbReference type="AlphaFoldDB" id="A0A7G9YJX2"/>
<protein>
    <submittedName>
        <fullName evidence="2">Uncharacterized protein</fullName>
    </submittedName>
</protein>
<reference evidence="2" key="1">
    <citation type="submission" date="2020-06" db="EMBL/GenBank/DDBJ databases">
        <title>Unique genomic features of the anaerobic methanotrophic archaea.</title>
        <authorList>
            <person name="Chadwick G.L."/>
            <person name="Skennerton C.T."/>
            <person name="Laso-Perez R."/>
            <person name="Leu A.O."/>
            <person name="Speth D.R."/>
            <person name="Yu H."/>
            <person name="Morgan-Lang C."/>
            <person name="Hatzenpichler R."/>
            <person name="Goudeau D."/>
            <person name="Malmstrom R."/>
            <person name="Brazelton W.J."/>
            <person name="Woyke T."/>
            <person name="Hallam S.J."/>
            <person name="Tyson G.W."/>
            <person name="Wegener G."/>
            <person name="Boetius A."/>
            <person name="Orphan V."/>
        </authorList>
    </citation>
    <scope>NUCLEOTIDE SEQUENCE</scope>
</reference>
<proteinExistence type="inferred from homology"/>
<evidence type="ECO:0000313" key="2">
    <source>
        <dbReference type="EMBL" id="QNO48306.1"/>
    </source>
</evidence>
<dbReference type="PANTHER" id="PTHR37525">
    <property type="entry name" value="UPF0175 PROTEIN SSL1255"/>
    <property type="match status" value="1"/>
</dbReference>